<dbReference type="SMART" id="SM00382">
    <property type="entry name" value="AAA"/>
    <property type="match status" value="1"/>
</dbReference>
<name>A0ABQ4SKD4_9HYPH</name>
<dbReference type="InterPro" id="IPR027065">
    <property type="entry name" value="Lon_Prtase"/>
</dbReference>
<dbReference type="InterPro" id="IPR003959">
    <property type="entry name" value="ATPase_AAA_core"/>
</dbReference>
<keyword evidence="4" id="KW-1185">Reference proteome</keyword>
<evidence type="ECO:0000256" key="1">
    <source>
        <dbReference type="SAM" id="MobiDB-lite"/>
    </source>
</evidence>
<feature type="domain" description="AAA+ ATPase" evidence="2">
    <location>
        <begin position="357"/>
        <end position="505"/>
    </location>
</feature>
<keyword evidence="3" id="KW-0378">Hydrolase</keyword>
<dbReference type="GO" id="GO:0006508">
    <property type="term" value="P:proteolysis"/>
    <property type="evidence" value="ECO:0007669"/>
    <property type="project" value="UniProtKB-KW"/>
</dbReference>
<dbReference type="PANTHER" id="PTHR43718:SF2">
    <property type="entry name" value="LON PROTEASE HOMOLOG, MITOCHONDRIAL"/>
    <property type="match status" value="1"/>
</dbReference>
<evidence type="ECO:0000313" key="3">
    <source>
        <dbReference type="EMBL" id="GJE02208.1"/>
    </source>
</evidence>
<gene>
    <name evidence="3" type="primary">lon_5</name>
    <name evidence="3" type="ORF">GMJLKIPL_4152</name>
</gene>
<proteinExistence type="predicted"/>
<dbReference type="PANTHER" id="PTHR43718">
    <property type="entry name" value="LON PROTEASE"/>
    <property type="match status" value="1"/>
</dbReference>
<evidence type="ECO:0000259" key="2">
    <source>
        <dbReference type="SMART" id="SM00382"/>
    </source>
</evidence>
<dbReference type="Gene3D" id="3.40.50.300">
    <property type="entry name" value="P-loop containing nucleotide triphosphate hydrolases"/>
    <property type="match status" value="1"/>
</dbReference>
<dbReference type="SUPFAM" id="SSF52540">
    <property type="entry name" value="P-loop containing nucleoside triphosphate hydrolases"/>
    <property type="match status" value="1"/>
</dbReference>
<dbReference type="Proteomes" id="UP001055153">
    <property type="component" value="Unassembled WGS sequence"/>
</dbReference>
<reference evidence="3" key="1">
    <citation type="journal article" date="2021" name="Front. Microbiol.">
        <title>Comprehensive Comparative Genomics and Phenotyping of Methylobacterium Species.</title>
        <authorList>
            <person name="Alessa O."/>
            <person name="Ogura Y."/>
            <person name="Fujitani Y."/>
            <person name="Takami H."/>
            <person name="Hayashi T."/>
            <person name="Sahin N."/>
            <person name="Tani A."/>
        </authorList>
    </citation>
    <scope>NUCLEOTIDE SEQUENCE</scope>
    <source>
        <strain evidence="3">DSM 17168</strain>
    </source>
</reference>
<keyword evidence="3" id="KW-0645">Protease</keyword>
<evidence type="ECO:0000313" key="4">
    <source>
        <dbReference type="Proteomes" id="UP001055153"/>
    </source>
</evidence>
<dbReference type="GO" id="GO:0008233">
    <property type="term" value="F:peptidase activity"/>
    <property type="evidence" value="ECO:0007669"/>
    <property type="project" value="UniProtKB-KW"/>
</dbReference>
<dbReference type="InterPro" id="IPR003593">
    <property type="entry name" value="AAA+_ATPase"/>
</dbReference>
<dbReference type="EMBL" id="BPQQ01000049">
    <property type="protein sequence ID" value="GJE02208.1"/>
    <property type="molecule type" value="Genomic_DNA"/>
</dbReference>
<reference evidence="3" key="2">
    <citation type="submission" date="2021-08" db="EMBL/GenBank/DDBJ databases">
        <authorList>
            <person name="Tani A."/>
            <person name="Ola A."/>
            <person name="Ogura Y."/>
            <person name="Katsura K."/>
            <person name="Hayashi T."/>
        </authorList>
    </citation>
    <scope>NUCLEOTIDE SEQUENCE</scope>
    <source>
        <strain evidence="3">DSM 17168</strain>
    </source>
</reference>
<protein>
    <submittedName>
        <fullName evidence="3">Lon protease</fullName>
    </submittedName>
</protein>
<comment type="caution">
    <text evidence="3">The sequence shown here is derived from an EMBL/GenBank/DDBJ whole genome shotgun (WGS) entry which is preliminary data.</text>
</comment>
<dbReference type="InterPro" id="IPR027417">
    <property type="entry name" value="P-loop_NTPase"/>
</dbReference>
<dbReference type="RefSeq" id="WP_238237765.1">
    <property type="nucleotide sequence ID" value="NZ_BPQQ01000049.1"/>
</dbReference>
<accession>A0ABQ4SKD4</accession>
<dbReference type="Pfam" id="PF00004">
    <property type="entry name" value="AAA"/>
    <property type="match status" value="1"/>
</dbReference>
<feature type="region of interest" description="Disordered" evidence="1">
    <location>
        <begin position="258"/>
        <end position="278"/>
    </location>
</feature>
<sequence length="571" mass="60512">MAFSSTPRISREAARALLVPLLPRRLRACLDPTLRLVAARDGLAAEIGALVPAAAPLAAAWIAAASQAGDPWQDPALTDARTGLMRALDGHAVERDQPAARALSDMITLLSSDGGDRAAAARLALPLWGEVERLAGLKDRLAALAAAQADLDFGRRSASGEAEEVDDGGVTDLCAHRDAWTEALEAALLALSAEASAAAVAASALGCGHEDAFVHGALLLRALTDFGQRLTWAIDEQARAGEMRKRLLLEERLRHEARERRKASAAPSGSGGGTPPASTLAAVPEGHLLVVASVQQTGGDRGRSVSQGYEAIIGKPLPLARTPDLAQVRAALAVEFPYATATIDRLLTDLVGRPHAVLRPTVLVGSPGCGKSRLVSRIAHHLGLGLWRVDATRDMGSSIGGLDRRWATAEPCHVLMAMARHNIANPLMLIDEIDKSATRTDHGRLWDALLAMLEPETAAAYPDPAFQTEVDLSRVSWLATANSVHSLPGPLRDRLRVVEMPVPETHHLEALIAPILAGVAASRGLDAAWLPALSGAELRLVRRSWRGGSLRRLTRLVEAVVAARELGLPRH</sequence>
<organism evidence="3 4">
    <name type="scientific">Methylobacterium isbiliense</name>
    <dbReference type="NCBI Taxonomy" id="315478"/>
    <lineage>
        <taxon>Bacteria</taxon>
        <taxon>Pseudomonadati</taxon>
        <taxon>Pseudomonadota</taxon>
        <taxon>Alphaproteobacteria</taxon>
        <taxon>Hyphomicrobiales</taxon>
        <taxon>Methylobacteriaceae</taxon>
        <taxon>Methylobacterium</taxon>
    </lineage>
</organism>